<sequence>MAVYRLLLSWANAELSSKGVVAKRQNSTSFRSGETKNNKYTTRQPALYFNALSRWLDNLRCEIVNGVVEVEGVTSESTMDLEDDNSTKEERKTCPNNSTMFPSIITLLTPPIKHTTVNNQYG</sequence>
<reference evidence="2 3" key="1">
    <citation type="journal article" date="2018" name="Proc. Natl. Acad. Sci. U.S.A.">
        <title>Draft genome sequence of Camellia sinensis var. sinensis provides insights into the evolution of the tea genome and tea quality.</title>
        <authorList>
            <person name="Wei C."/>
            <person name="Yang H."/>
            <person name="Wang S."/>
            <person name="Zhao J."/>
            <person name="Liu C."/>
            <person name="Gao L."/>
            <person name="Xia E."/>
            <person name="Lu Y."/>
            <person name="Tai Y."/>
            <person name="She G."/>
            <person name="Sun J."/>
            <person name="Cao H."/>
            <person name="Tong W."/>
            <person name="Gao Q."/>
            <person name="Li Y."/>
            <person name="Deng W."/>
            <person name="Jiang X."/>
            <person name="Wang W."/>
            <person name="Chen Q."/>
            <person name="Zhang S."/>
            <person name="Li H."/>
            <person name="Wu J."/>
            <person name="Wang P."/>
            <person name="Li P."/>
            <person name="Shi C."/>
            <person name="Zheng F."/>
            <person name="Jian J."/>
            <person name="Huang B."/>
            <person name="Shan D."/>
            <person name="Shi M."/>
            <person name="Fang C."/>
            <person name="Yue Y."/>
            <person name="Li F."/>
            <person name="Li D."/>
            <person name="Wei S."/>
            <person name="Han B."/>
            <person name="Jiang C."/>
            <person name="Yin Y."/>
            <person name="Xia T."/>
            <person name="Zhang Z."/>
            <person name="Bennetzen J.L."/>
            <person name="Zhao S."/>
            <person name="Wan X."/>
        </authorList>
    </citation>
    <scope>NUCLEOTIDE SEQUENCE [LARGE SCALE GENOMIC DNA]</scope>
    <source>
        <strain evidence="3">cv. Shuchazao</strain>
        <tissue evidence="2">Leaf</tissue>
    </source>
</reference>
<evidence type="ECO:0000313" key="3">
    <source>
        <dbReference type="Proteomes" id="UP000306102"/>
    </source>
</evidence>
<evidence type="ECO:0000256" key="1">
    <source>
        <dbReference type="SAM" id="MobiDB-lite"/>
    </source>
</evidence>
<dbReference type="AlphaFoldDB" id="A0A4S4EV98"/>
<dbReference type="EMBL" id="SDRB02001700">
    <property type="protein sequence ID" value="THG20879.1"/>
    <property type="molecule type" value="Genomic_DNA"/>
</dbReference>
<proteinExistence type="predicted"/>
<gene>
    <name evidence="2" type="ORF">TEA_003103</name>
</gene>
<keyword evidence="3" id="KW-1185">Reference proteome</keyword>
<accession>A0A4S4EV98</accession>
<evidence type="ECO:0000313" key="2">
    <source>
        <dbReference type="EMBL" id="THG20879.1"/>
    </source>
</evidence>
<protein>
    <submittedName>
        <fullName evidence="2">Uncharacterized protein</fullName>
    </submittedName>
</protein>
<organism evidence="2 3">
    <name type="scientific">Camellia sinensis var. sinensis</name>
    <name type="common">China tea</name>
    <dbReference type="NCBI Taxonomy" id="542762"/>
    <lineage>
        <taxon>Eukaryota</taxon>
        <taxon>Viridiplantae</taxon>
        <taxon>Streptophyta</taxon>
        <taxon>Embryophyta</taxon>
        <taxon>Tracheophyta</taxon>
        <taxon>Spermatophyta</taxon>
        <taxon>Magnoliopsida</taxon>
        <taxon>eudicotyledons</taxon>
        <taxon>Gunneridae</taxon>
        <taxon>Pentapetalae</taxon>
        <taxon>asterids</taxon>
        <taxon>Ericales</taxon>
        <taxon>Theaceae</taxon>
        <taxon>Camellia</taxon>
    </lineage>
</organism>
<feature type="region of interest" description="Disordered" evidence="1">
    <location>
        <begin position="75"/>
        <end position="98"/>
    </location>
</feature>
<comment type="caution">
    <text evidence="2">The sequence shown here is derived from an EMBL/GenBank/DDBJ whole genome shotgun (WGS) entry which is preliminary data.</text>
</comment>
<dbReference type="Proteomes" id="UP000306102">
    <property type="component" value="Unassembled WGS sequence"/>
</dbReference>
<name>A0A4S4EV98_CAMSN</name>